<evidence type="ECO:0000313" key="1">
    <source>
        <dbReference type="EMBL" id="EEC56696.1"/>
    </source>
</evidence>
<dbReference type="InterPro" id="IPR015424">
    <property type="entry name" value="PyrdxlP-dep_Trfase"/>
</dbReference>
<keyword evidence="2" id="KW-1185">Reference proteome</keyword>
<dbReference type="HOGENOM" id="CLU_059313_1_0_9"/>
<reference evidence="1 2" key="2">
    <citation type="submission" date="2008-11" db="EMBL/GenBank/DDBJ databases">
        <authorList>
            <person name="Fulton L."/>
            <person name="Clifton S."/>
            <person name="Fulton B."/>
            <person name="Xu J."/>
            <person name="Minx P."/>
            <person name="Pepin K.H."/>
            <person name="Johnson M."/>
            <person name="Bhonagiri V."/>
            <person name="Nash W.E."/>
            <person name="Mardis E.R."/>
            <person name="Wilson R.K."/>
        </authorList>
    </citation>
    <scope>NUCLEOTIDE SEQUENCE [LARGE SCALE GENOMIC DNA]</scope>
    <source>
        <strain evidence="1 2">ATCC 43243</strain>
    </source>
</reference>
<dbReference type="STRING" id="483218.BACPEC_03205"/>
<accession>B7AWV5</accession>
<dbReference type="EMBL" id="ABVQ01000037">
    <property type="protein sequence ID" value="EEC56696.1"/>
    <property type="molecule type" value="Genomic_DNA"/>
</dbReference>
<dbReference type="AlphaFoldDB" id="B7AWV5"/>
<protein>
    <recommendedName>
        <fullName evidence="3">DegT/DnrJ/EryC1/StrS aminotransferase</fullName>
    </recommendedName>
</protein>
<dbReference type="eggNOG" id="COG0399">
    <property type="taxonomic scope" value="Bacteria"/>
</dbReference>
<reference evidence="1 2" key="1">
    <citation type="submission" date="2008-11" db="EMBL/GenBank/DDBJ databases">
        <title>Draft genome sequence of Bacteroides pectinophilus (ATCC 43243).</title>
        <authorList>
            <person name="Sudarsanam P."/>
            <person name="Ley R."/>
            <person name="Guruge J."/>
            <person name="Turnbaugh P.J."/>
            <person name="Mahowald M."/>
            <person name="Liep D."/>
            <person name="Gordon J."/>
        </authorList>
    </citation>
    <scope>NUCLEOTIDE SEQUENCE [LARGE SCALE GENOMIC DNA]</scope>
    <source>
        <strain evidence="1 2">ATCC 43243</strain>
    </source>
</reference>
<sequence>MEIGSVIELDDWCMYQLPENSADSMKNFGLPFMGAEKPEYKNVFYQSGRNAIEVLLNFIQKEFGVDAILIPDYVCGTVTDAVKRAGMEYSAYCINADLEVNVDEIKAQLDLGIKSIYVVHYFGIPVSQSLMDIISECRSKGIIVIEDITMALLSSGDFTIGFGDYIVGSLRKWFAIPDGGIICSKCMPVPDEPSNNIVSRYTNLYMLVQAMKREYVSGNFKNKNLKENYLEYYSESIKELFSDYRIYPMSEFSKRYIFNCNMDDIREKRIDNYNRLCDLVNGMNSFKVKSCSKDGAVPLGMWIECDNRDKLLQYLISCNIYCNVHWRLKESVNNPDIKFLADNVLTIPCDQRYGFYEMEYISEKLKVWEEQQ</sequence>
<dbReference type="GO" id="GO:0003824">
    <property type="term" value="F:catalytic activity"/>
    <property type="evidence" value="ECO:0007669"/>
    <property type="project" value="UniProtKB-ARBA"/>
</dbReference>
<organism evidence="1 2">
    <name type="scientific">[Bacteroides] pectinophilus ATCC 43243</name>
    <dbReference type="NCBI Taxonomy" id="483218"/>
    <lineage>
        <taxon>Bacteria</taxon>
        <taxon>Bacillati</taxon>
        <taxon>Bacillota</taxon>
        <taxon>Clostridia</taxon>
        <taxon>Eubacteriales</taxon>
    </lineage>
</organism>
<dbReference type="InterPro" id="IPR015422">
    <property type="entry name" value="PyrdxlP-dep_Trfase_small"/>
</dbReference>
<dbReference type="SUPFAM" id="SSF53383">
    <property type="entry name" value="PLP-dependent transferases"/>
    <property type="match status" value="1"/>
</dbReference>
<gene>
    <name evidence="1" type="ORF">BACPEC_03205</name>
</gene>
<dbReference type="Gene3D" id="3.40.640.10">
    <property type="entry name" value="Type I PLP-dependent aspartate aminotransferase-like (Major domain)"/>
    <property type="match status" value="1"/>
</dbReference>
<evidence type="ECO:0008006" key="3">
    <source>
        <dbReference type="Google" id="ProtNLM"/>
    </source>
</evidence>
<name>B7AWV5_9FIRM</name>
<evidence type="ECO:0000313" key="2">
    <source>
        <dbReference type="Proteomes" id="UP000003136"/>
    </source>
</evidence>
<proteinExistence type="predicted"/>
<dbReference type="Gene3D" id="3.90.1150.10">
    <property type="entry name" value="Aspartate Aminotransferase, domain 1"/>
    <property type="match status" value="1"/>
</dbReference>
<dbReference type="Proteomes" id="UP000003136">
    <property type="component" value="Unassembled WGS sequence"/>
</dbReference>
<dbReference type="InterPro" id="IPR015421">
    <property type="entry name" value="PyrdxlP-dep_Trfase_major"/>
</dbReference>